<dbReference type="EMBL" id="OU899034">
    <property type="protein sequence ID" value="CAH1708682.1"/>
    <property type="molecule type" value="Genomic_DNA"/>
</dbReference>
<reference evidence="2" key="2">
    <citation type="submission" date="2022-10" db="EMBL/GenBank/DDBJ databases">
        <authorList>
            <consortium name="ENA_rothamsted_submissions"/>
            <consortium name="culmorum"/>
            <person name="King R."/>
        </authorList>
    </citation>
    <scope>NUCLEOTIDE SEQUENCE</scope>
</reference>
<keyword evidence="1" id="KW-0812">Transmembrane</keyword>
<evidence type="ECO:0000313" key="2">
    <source>
        <dbReference type="EMBL" id="CAH1708682.1"/>
    </source>
</evidence>
<accession>A0A9P0IJJ4</accession>
<sequence length="130" mass="15534">MCVRIHIHWDAHFPYGPMNFFTTHTHMRIHITWRLLLFVGNMFANICIFYTILLYNTLPHRFTFRLRLPRLPVVVWPLIQKHCRVTHAHPENPTSTRKISYLQLVFHHPPSAPDNTSQRLVIEPYMTAHT</sequence>
<gene>
    <name evidence="2" type="ORF">APHIGO_LOCUS518</name>
</gene>
<feature type="transmembrane region" description="Helical" evidence="1">
    <location>
        <begin position="35"/>
        <end position="58"/>
    </location>
</feature>
<proteinExistence type="predicted"/>
<keyword evidence="3" id="KW-1185">Reference proteome</keyword>
<keyword evidence="1" id="KW-0472">Membrane</keyword>
<evidence type="ECO:0000256" key="1">
    <source>
        <dbReference type="SAM" id="Phobius"/>
    </source>
</evidence>
<name>A0A9P0IJJ4_APHGO</name>
<reference evidence="2" key="1">
    <citation type="submission" date="2022-02" db="EMBL/GenBank/DDBJ databases">
        <authorList>
            <person name="King R."/>
        </authorList>
    </citation>
    <scope>NUCLEOTIDE SEQUENCE</scope>
</reference>
<dbReference type="AlphaFoldDB" id="A0A9P0IJJ4"/>
<protein>
    <submittedName>
        <fullName evidence="2">Uncharacterized protein</fullName>
    </submittedName>
</protein>
<organism evidence="2 3">
    <name type="scientific">Aphis gossypii</name>
    <name type="common">Cotton aphid</name>
    <dbReference type="NCBI Taxonomy" id="80765"/>
    <lineage>
        <taxon>Eukaryota</taxon>
        <taxon>Metazoa</taxon>
        <taxon>Ecdysozoa</taxon>
        <taxon>Arthropoda</taxon>
        <taxon>Hexapoda</taxon>
        <taxon>Insecta</taxon>
        <taxon>Pterygota</taxon>
        <taxon>Neoptera</taxon>
        <taxon>Paraneoptera</taxon>
        <taxon>Hemiptera</taxon>
        <taxon>Sternorrhyncha</taxon>
        <taxon>Aphidomorpha</taxon>
        <taxon>Aphidoidea</taxon>
        <taxon>Aphididae</taxon>
        <taxon>Aphidini</taxon>
        <taxon>Aphis</taxon>
        <taxon>Aphis</taxon>
    </lineage>
</organism>
<dbReference type="Proteomes" id="UP001154329">
    <property type="component" value="Chromosome 1"/>
</dbReference>
<evidence type="ECO:0000313" key="3">
    <source>
        <dbReference type="Proteomes" id="UP001154329"/>
    </source>
</evidence>
<keyword evidence="1" id="KW-1133">Transmembrane helix</keyword>